<dbReference type="Pfam" id="PF01419">
    <property type="entry name" value="Jacalin"/>
    <property type="match status" value="1"/>
</dbReference>
<dbReference type="InterPro" id="IPR001229">
    <property type="entry name" value="Jacalin-like_lectin_dom"/>
</dbReference>
<comment type="caution">
    <text evidence="3">The sequence shown here is derived from an EMBL/GenBank/DDBJ whole genome shotgun (WGS) entry which is preliminary data.</text>
</comment>
<evidence type="ECO:0000256" key="1">
    <source>
        <dbReference type="SAM" id="MobiDB-lite"/>
    </source>
</evidence>
<accession>A0A1E3B5Y9</accession>
<dbReference type="EMBL" id="JXNT01000012">
    <property type="protein sequence ID" value="ODM16221.1"/>
    <property type="molecule type" value="Genomic_DNA"/>
</dbReference>
<dbReference type="VEuPathDB" id="FungiDB:SI65_08220"/>
<dbReference type="InterPro" id="IPR036404">
    <property type="entry name" value="Jacalin-like_lectin_dom_sf"/>
</dbReference>
<dbReference type="SUPFAM" id="SSF51101">
    <property type="entry name" value="Mannose-binding lectins"/>
    <property type="match status" value="1"/>
</dbReference>
<feature type="region of interest" description="Disordered" evidence="1">
    <location>
        <begin position="1"/>
        <end position="26"/>
    </location>
</feature>
<reference evidence="3 4" key="1">
    <citation type="journal article" date="2016" name="BMC Genomics">
        <title>Comparative genomic and transcriptomic analyses of the Fuzhuan brick tea-fermentation fungus Aspergillus cristatus.</title>
        <authorList>
            <person name="Ge Y."/>
            <person name="Wang Y."/>
            <person name="Liu Y."/>
            <person name="Tan Y."/>
            <person name="Ren X."/>
            <person name="Zhang X."/>
            <person name="Hyde K.D."/>
            <person name="Liu Y."/>
            <person name="Liu Z."/>
        </authorList>
    </citation>
    <scope>NUCLEOTIDE SEQUENCE [LARGE SCALE GENOMIC DNA]</scope>
    <source>
        <strain evidence="3 4">GZAAS20.1005</strain>
    </source>
</reference>
<proteinExistence type="predicted"/>
<protein>
    <recommendedName>
        <fullName evidence="2">Jacalin-type lectin domain-containing protein</fullName>
    </recommendedName>
</protein>
<dbReference type="Gene3D" id="2.100.10.30">
    <property type="entry name" value="Jacalin-like lectin domain"/>
    <property type="match status" value="1"/>
</dbReference>
<dbReference type="AlphaFoldDB" id="A0A1E3B5Y9"/>
<feature type="domain" description="Jacalin-type lectin" evidence="2">
    <location>
        <begin position="20"/>
        <end position="148"/>
    </location>
</feature>
<evidence type="ECO:0000313" key="4">
    <source>
        <dbReference type="Proteomes" id="UP000094569"/>
    </source>
</evidence>
<evidence type="ECO:0000259" key="2">
    <source>
        <dbReference type="Pfam" id="PF01419"/>
    </source>
</evidence>
<dbReference type="Proteomes" id="UP000094569">
    <property type="component" value="Unassembled WGS sequence"/>
</dbReference>
<organism evidence="3 4">
    <name type="scientific">Aspergillus cristatus</name>
    <name type="common">Chinese Fuzhuan brick tea-fermentation fungus</name>
    <name type="synonym">Eurotium cristatum</name>
    <dbReference type="NCBI Taxonomy" id="573508"/>
    <lineage>
        <taxon>Eukaryota</taxon>
        <taxon>Fungi</taxon>
        <taxon>Dikarya</taxon>
        <taxon>Ascomycota</taxon>
        <taxon>Pezizomycotina</taxon>
        <taxon>Eurotiomycetes</taxon>
        <taxon>Eurotiomycetidae</taxon>
        <taxon>Eurotiales</taxon>
        <taxon>Aspergillaceae</taxon>
        <taxon>Aspergillus</taxon>
        <taxon>Aspergillus subgen. Aspergillus</taxon>
    </lineage>
</organism>
<keyword evidence="4" id="KW-1185">Reference proteome</keyword>
<name>A0A1E3B5Y9_ASPCR</name>
<evidence type="ECO:0000313" key="3">
    <source>
        <dbReference type="EMBL" id="ODM16221.1"/>
    </source>
</evidence>
<sequence>MSDPEPIPQPDRDLIKNNRVGSGGGNPHEILGKRVIKLAAIKKRFLQNPVNYAVTGIEITTDSTTEKYGDWKSGPESTETSEITFGEDERVTEFVIWAWDWVDSIQIKTNKQEWHFGGTGGAARKQDIGTGKLVGFDLSAGYRLDSLGSIFERP</sequence>
<gene>
    <name evidence="3" type="ORF">SI65_08220</name>
</gene>